<organism evidence="2 3">
    <name type="scientific">Paenibacillus faecis</name>
    <dbReference type="NCBI Taxonomy" id="862114"/>
    <lineage>
        <taxon>Bacteria</taxon>
        <taxon>Bacillati</taxon>
        <taxon>Bacillota</taxon>
        <taxon>Bacilli</taxon>
        <taxon>Bacillales</taxon>
        <taxon>Paenibacillaceae</taxon>
        <taxon>Paenibacillus</taxon>
    </lineage>
</organism>
<reference evidence="2 3" key="1">
    <citation type="submission" date="2019-08" db="EMBL/GenBank/DDBJ databases">
        <title>Genome sequencing of Paenibacillus faecis DSM 23593(T).</title>
        <authorList>
            <person name="Kook J.-K."/>
            <person name="Park S.-N."/>
            <person name="Lim Y.K."/>
        </authorList>
    </citation>
    <scope>NUCLEOTIDE SEQUENCE [LARGE SCALE GENOMIC DNA]</scope>
    <source>
        <strain evidence="2 3">DSM 23593</strain>
    </source>
</reference>
<accession>A0A5D0CNE3</accession>
<feature type="domain" description="Knr4/Smi1-like" evidence="1">
    <location>
        <begin position="11"/>
        <end position="137"/>
    </location>
</feature>
<dbReference type="SMART" id="SM00860">
    <property type="entry name" value="SMI1_KNR4"/>
    <property type="match status" value="1"/>
</dbReference>
<dbReference type="Pfam" id="PF14568">
    <property type="entry name" value="SUKH_6"/>
    <property type="match status" value="1"/>
</dbReference>
<dbReference type="EMBL" id="VSDO01000005">
    <property type="protein sequence ID" value="TYA10734.1"/>
    <property type="molecule type" value="Genomic_DNA"/>
</dbReference>
<dbReference type="Gene3D" id="3.40.1580.10">
    <property type="entry name" value="SMI1/KNR4-like"/>
    <property type="match status" value="1"/>
</dbReference>
<evidence type="ECO:0000313" key="3">
    <source>
        <dbReference type="Proteomes" id="UP000325218"/>
    </source>
</evidence>
<dbReference type="Proteomes" id="UP000325218">
    <property type="component" value="Unassembled WGS sequence"/>
</dbReference>
<dbReference type="AlphaFoldDB" id="A0A5D0CNE3"/>
<gene>
    <name evidence="2" type="ORF">FRY98_23395</name>
</gene>
<dbReference type="InterPro" id="IPR037883">
    <property type="entry name" value="Knr4/Smi1-like_sf"/>
</dbReference>
<evidence type="ECO:0000313" key="2">
    <source>
        <dbReference type="EMBL" id="TYA10734.1"/>
    </source>
</evidence>
<comment type="caution">
    <text evidence="2">The sequence shown here is derived from an EMBL/GenBank/DDBJ whole genome shotgun (WGS) entry which is preliminary data.</text>
</comment>
<dbReference type="SUPFAM" id="SSF160631">
    <property type="entry name" value="SMI1/KNR4-like"/>
    <property type="match status" value="1"/>
</dbReference>
<dbReference type="InterPro" id="IPR018958">
    <property type="entry name" value="Knr4/Smi1-like_dom"/>
</dbReference>
<name>A0A5D0CNE3_9BACL</name>
<protein>
    <submittedName>
        <fullName evidence="2">SMI1/KNR4 family protein</fullName>
    </submittedName>
</protein>
<dbReference type="RefSeq" id="WP_148456675.1">
    <property type="nucleotide sequence ID" value="NZ_VSDO01000005.1"/>
</dbReference>
<keyword evidence="3" id="KW-1185">Reference proteome</keyword>
<sequence length="139" mass="15949">MGVTWKRVVGQINDAVIGKVEKTYNIAFPKDFKECVFQNNGGHPSPNIFYYKDGGEGVIDHLLSFTSDPNIVVIYEFIRDEIPLGIFPFATDPFGNQICFDFRKNKEKPTIVFYDHEEVDEYSIIEICDSFSELLDSLH</sequence>
<proteinExistence type="predicted"/>
<dbReference type="OrthoDB" id="8657476at2"/>
<evidence type="ECO:0000259" key="1">
    <source>
        <dbReference type="SMART" id="SM00860"/>
    </source>
</evidence>